<keyword evidence="3" id="KW-1185">Reference proteome</keyword>
<dbReference type="EMBL" id="MU866010">
    <property type="protein sequence ID" value="KAK4442645.1"/>
    <property type="molecule type" value="Genomic_DNA"/>
</dbReference>
<comment type="caution">
    <text evidence="2">The sequence shown here is derived from an EMBL/GenBank/DDBJ whole genome shotgun (WGS) entry which is preliminary data.</text>
</comment>
<proteinExistence type="predicted"/>
<evidence type="ECO:0000313" key="2">
    <source>
        <dbReference type="EMBL" id="KAK4442645.1"/>
    </source>
</evidence>
<dbReference type="Proteomes" id="UP001321760">
    <property type="component" value="Unassembled WGS sequence"/>
</dbReference>
<accession>A0AAV9G2W6</accession>
<dbReference type="AlphaFoldDB" id="A0AAV9G2W6"/>
<feature type="compositionally biased region" description="Basic and acidic residues" evidence="1">
    <location>
        <begin position="43"/>
        <end position="64"/>
    </location>
</feature>
<feature type="region of interest" description="Disordered" evidence="1">
    <location>
        <begin position="1"/>
        <end position="83"/>
    </location>
</feature>
<evidence type="ECO:0000256" key="1">
    <source>
        <dbReference type="SAM" id="MobiDB-lite"/>
    </source>
</evidence>
<feature type="compositionally biased region" description="Basic and acidic residues" evidence="1">
    <location>
        <begin position="7"/>
        <end position="21"/>
    </location>
</feature>
<sequence length="83" mass="9254">MPSSKGKPTDPELREELKQEIQQEPNKSGDGKGQWSAWKGMKLAKEYEKHGGGYENEPGSKNEPKAGAPQAKSERKKQEEAEE</sequence>
<name>A0AAV9G2W6_9PEZI</name>
<evidence type="ECO:0000313" key="3">
    <source>
        <dbReference type="Proteomes" id="UP001321760"/>
    </source>
</evidence>
<gene>
    <name evidence="2" type="ORF">QBC34DRAFT_479886</name>
</gene>
<feature type="compositionally biased region" description="Basic and acidic residues" evidence="1">
    <location>
        <begin position="72"/>
        <end position="83"/>
    </location>
</feature>
<protein>
    <submittedName>
        <fullName evidence="2">Uncharacterized protein</fullName>
    </submittedName>
</protein>
<reference evidence="2" key="2">
    <citation type="submission" date="2023-05" db="EMBL/GenBank/DDBJ databases">
        <authorList>
            <consortium name="Lawrence Berkeley National Laboratory"/>
            <person name="Steindorff A."/>
            <person name="Hensen N."/>
            <person name="Bonometti L."/>
            <person name="Westerberg I."/>
            <person name="Brannstrom I.O."/>
            <person name="Guillou S."/>
            <person name="Cros-Aarteil S."/>
            <person name="Calhoun S."/>
            <person name="Haridas S."/>
            <person name="Kuo A."/>
            <person name="Mondo S."/>
            <person name="Pangilinan J."/>
            <person name="Riley R."/>
            <person name="Labutti K."/>
            <person name="Andreopoulos B."/>
            <person name="Lipzen A."/>
            <person name="Chen C."/>
            <person name="Yanf M."/>
            <person name="Daum C."/>
            <person name="Ng V."/>
            <person name="Clum A."/>
            <person name="Ohm R."/>
            <person name="Martin F."/>
            <person name="Silar P."/>
            <person name="Natvig D."/>
            <person name="Lalanne C."/>
            <person name="Gautier V."/>
            <person name="Ament-Velasquez S.L."/>
            <person name="Kruys A."/>
            <person name="Hutchinson M.I."/>
            <person name="Powell A.J."/>
            <person name="Barry K."/>
            <person name="Miller A.N."/>
            <person name="Grigoriev I.V."/>
            <person name="Debuchy R."/>
            <person name="Gladieux P."/>
            <person name="Thoren M.H."/>
            <person name="Johannesson H."/>
        </authorList>
    </citation>
    <scope>NUCLEOTIDE SEQUENCE</scope>
    <source>
        <strain evidence="2">PSN243</strain>
    </source>
</reference>
<reference evidence="2" key="1">
    <citation type="journal article" date="2023" name="Mol. Phylogenet. Evol.">
        <title>Genome-scale phylogeny and comparative genomics of the fungal order Sordariales.</title>
        <authorList>
            <person name="Hensen N."/>
            <person name="Bonometti L."/>
            <person name="Westerberg I."/>
            <person name="Brannstrom I.O."/>
            <person name="Guillou S."/>
            <person name="Cros-Aarteil S."/>
            <person name="Calhoun S."/>
            <person name="Haridas S."/>
            <person name="Kuo A."/>
            <person name="Mondo S."/>
            <person name="Pangilinan J."/>
            <person name="Riley R."/>
            <person name="LaButti K."/>
            <person name="Andreopoulos B."/>
            <person name="Lipzen A."/>
            <person name="Chen C."/>
            <person name="Yan M."/>
            <person name="Daum C."/>
            <person name="Ng V."/>
            <person name="Clum A."/>
            <person name="Steindorff A."/>
            <person name="Ohm R.A."/>
            <person name="Martin F."/>
            <person name="Silar P."/>
            <person name="Natvig D.O."/>
            <person name="Lalanne C."/>
            <person name="Gautier V."/>
            <person name="Ament-Velasquez S.L."/>
            <person name="Kruys A."/>
            <person name="Hutchinson M.I."/>
            <person name="Powell A.J."/>
            <person name="Barry K."/>
            <person name="Miller A.N."/>
            <person name="Grigoriev I.V."/>
            <person name="Debuchy R."/>
            <person name="Gladieux P."/>
            <person name="Hiltunen Thoren M."/>
            <person name="Johannesson H."/>
        </authorList>
    </citation>
    <scope>NUCLEOTIDE SEQUENCE</scope>
    <source>
        <strain evidence="2">PSN243</strain>
    </source>
</reference>
<organism evidence="2 3">
    <name type="scientific">Podospora aff. communis PSN243</name>
    <dbReference type="NCBI Taxonomy" id="3040156"/>
    <lineage>
        <taxon>Eukaryota</taxon>
        <taxon>Fungi</taxon>
        <taxon>Dikarya</taxon>
        <taxon>Ascomycota</taxon>
        <taxon>Pezizomycotina</taxon>
        <taxon>Sordariomycetes</taxon>
        <taxon>Sordariomycetidae</taxon>
        <taxon>Sordariales</taxon>
        <taxon>Podosporaceae</taxon>
        <taxon>Podospora</taxon>
    </lineage>
</organism>